<evidence type="ECO:0000313" key="1">
    <source>
        <dbReference type="EMBL" id="MFB9070148.1"/>
    </source>
</evidence>
<protein>
    <submittedName>
        <fullName evidence="1">Uncharacterized protein</fullName>
    </submittedName>
</protein>
<dbReference type="EMBL" id="JBHMFI010000001">
    <property type="protein sequence ID" value="MFB9070148.1"/>
    <property type="molecule type" value="Genomic_DNA"/>
</dbReference>
<comment type="caution">
    <text evidence="1">The sequence shown here is derived from an EMBL/GenBank/DDBJ whole genome shotgun (WGS) entry which is preliminary data.</text>
</comment>
<keyword evidence="2" id="KW-1185">Reference proteome</keyword>
<accession>A0ABV5FTY3</accession>
<proteinExistence type="predicted"/>
<organism evidence="1 2">
    <name type="scientific">Citricoccus parietis</name>
    <dbReference type="NCBI Taxonomy" id="592307"/>
    <lineage>
        <taxon>Bacteria</taxon>
        <taxon>Bacillati</taxon>
        <taxon>Actinomycetota</taxon>
        <taxon>Actinomycetes</taxon>
        <taxon>Micrococcales</taxon>
        <taxon>Micrococcaceae</taxon>
        <taxon>Citricoccus</taxon>
    </lineage>
</organism>
<dbReference type="Proteomes" id="UP001589575">
    <property type="component" value="Unassembled WGS sequence"/>
</dbReference>
<name>A0ABV5FTY3_9MICC</name>
<evidence type="ECO:0000313" key="2">
    <source>
        <dbReference type="Proteomes" id="UP001589575"/>
    </source>
</evidence>
<reference evidence="1 2" key="1">
    <citation type="submission" date="2024-09" db="EMBL/GenBank/DDBJ databases">
        <authorList>
            <person name="Sun Q."/>
            <person name="Mori K."/>
        </authorList>
    </citation>
    <scope>NUCLEOTIDE SEQUENCE [LARGE SCALE GENOMIC DNA]</scope>
    <source>
        <strain evidence="1 2">CCM 7609</strain>
    </source>
</reference>
<sequence length="78" mass="8668">MDRTVEQDHGAVRDLLLRFRCGGADRDEVQGPALHRLAHLLQGDALAARIEFLQEGLRLLDRGPVRPVAGLERCLQVS</sequence>
<gene>
    <name evidence="1" type="ORF">ACFFX0_02645</name>
</gene>